<feature type="binding site" evidence="12">
    <location>
        <position position="938"/>
    </location>
    <ligand>
        <name>Zn(2+)</name>
        <dbReference type="ChEBI" id="CHEBI:29105"/>
    </ligand>
</feature>
<reference evidence="16 17" key="1">
    <citation type="submission" date="2019-08" db="EMBL/GenBank/DDBJ databases">
        <authorList>
            <person name="Ye J."/>
        </authorList>
    </citation>
    <scope>NUCLEOTIDE SEQUENCE [LARGE SCALE GENOMIC DNA]</scope>
    <source>
        <strain evidence="16 17">TK008</strain>
    </source>
</reference>
<evidence type="ECO:0000256" key="3">
    <source>
        <dbReference type="ARBA" id="ARBA00022598"/>
    </source>
</evidence>
<feature type="binding site" evidence="12">
    <location>
        <position position="954"/>
    </location>
    <ligand>
        <name>Zn(2+)</name>
        <dbReference type="ChEBI" id="CHEBI:29105"/>
    </ligand>
</feature>
<feature type="binding site" evidence="12">
    <location>
        <position position="644"/>
    </location>
    <ligand>
        <name>ATP</name>
        <dbReference type="ChEBI" id="CHEBI:30616"/>
    </ligand>
</feature>
<gene>
    <name evidence="12" type="primary">ileS</name>
    <name evidence="16" type="ORF">FQV27_07400</name>
</gene>
<dbReference type="GO" id="GO:0000049">
    <property type="term" value="F:tRNA binding"/>
    <property type="evidence" value="ECO:0007669"/>
    <property type="project" value="InterPro"/>
</dbReference>
<keyword evidence="9 12" id="KW-0030">Aminoacyl-tRNA synthetase</keyword>
<comment type="function">
    <text evidence="10 12">Catalyzes the attachment of isoleucine to tRNA(Ile). As IleRS can inadvertently accommodate and process structurally similar amino acids such as valine, to avoid such errors it has two additional distinct tRNA(Ile)-dependent editing activities. One activity is designated as 'pretransfer' editing and involves the hydrolysis of activated Val-AMP. The other activity is designated 'posttransfer' editing and involves deacylation of mischarged Val-tRNA(Ile).</text>
</comment>
<evidence type="ECO:0000256" key="5">
    <source>
        <dbReference type="ARBA" id="ARBA00022741"/>
    </source>
</evidence>
<evidence type="ECO:0000259" key="14">
    <source>
        <dbReference type="Pfam" id="PF06827"/>
    </source>
</evidence>
<dbReference type="InterPro" id="IPR010663">
    <property type="entry name" value="Znf_FPG/IleRS"/>
</dbReference>
<dbReference type="InterPro" id="IPR009008">
    <property type="entry name" value="Val/Leu/Ile-tRNA-synth_edit"/>
</dbReference>
<evidence type="ECO:0000256" key="4">
    <source>
        <dbReference type="ARBA" id="ARBA00022723"/>
    </source>
</evidence>
<dbReference type="SUPFAM" id="SSF47323">
    <property type="entry name" value="Anticodon-binding domain of a subclass of class I aminoacyl-tRNA synthetases"/>
    <property type="match status" value="1"/>
</dbReference>
<dbReference type="InterPro" id="IPR002300">
    <property type="entry name" value="aa-tRNA-synth_Ia"/>
</dbReference>
<dbReference type="InterPro" id="IPR050081">
    <property type="entry name" value="Ile-tRNA_ligase"/>
</dbReference>
<dbReference type="SUPFAM" id="SSF52374">
    <property type="entry name" value="Nucleotidylyl transferase"/>
    <property type="match status" value="1"/>
</dbReference>
<comment type="cofactor">
    <cofactor evidence="12">
        <name>Zn(2+)</name>
        <dbReference type="ChEBI" id="CHEBI:29105"/>
    </cofactor>
    <text evidence="12">Binds 1 zinc ion per subunit.</text>
</comment>
<dbReference type="CDD" id="cd07960">
    <property type="entry name" value="Anticodon_Ia_Ile_BEm"/>
    <property type="match status" value="1"/>
</dbReference>
<dbReference type="EMBL" id="VOPL01000002">
    <property type="protein sequence ID" value="TXB69926.1"/>
    <property type="molecule type" value="Genomic_DNA"/>
</dbReference>
<evidence type="ECO:0000256" key="1">
    <source>
        <dbReference type="ARBA" id="ARBA00006887"/>
    </source>
</evidence>
<evidence type="ECO:0000313" key="16">
    <source>
        <dbReference type="EMBL" id="TXB69926.1"/>
    </source>
</evidence>
<accession>A0A5C6S5X8</accession>
<evidence type="ECO:0000256" key="9">
    <source>
        <dbReference type="ARBA" id="ARBA00023146"/>
    </source>
</evidence>
<dbReference type="NCBIfam" id="TIGR00392">
    <property type="entry name" value="ileS"/>
    <property type="match status" value="1"/>
</dbReference>
<dbReference type="InterPro" id="IPR023585">
    <property type="entry name" value="Ile-tRNA-ligase_type1"/>
</dbReference>
<dbReference type="PRINTS" id="PR00984">
    <property type="entry name" value="TRNASYNTHILE"/>
</dbReference>
<dbReference type="PROSITE" id="PS00178">
    <property type="entry name" value="AA_TRNA_LIGASE_I"/>
    <property type="match status" value="1"/>
</dbReference>
<name>A0A5C6S5X8_9RHOB</name>
<proteinExistence type="inferred from homology"/>
<feature type="domain" description="Zinc finger FPG/IleRS-type" evidence="14">
    <location>
        <begin position="932"/>
        <end position="958"/>
    </location>
</feature>
<dbReference type="PANTHER" id="PTHR42765:SF1">
    <property type="entry name" value="ISOLEUCINE--TRNA LIGASE, MITOCHONDRIAL"/>
    <property type="match status" value="1"/>
</dbReference>
<dbReference type="Pfam" id="PF00133">
    <property type="entry name" value="tRNA-synt_1"/>
    <property type="match status" value="1"/>
</dbReference>
<comment type="similarity">
    <text evidence="1 12">Belongs to the class-I aminoacyl-tRNA synthetase family. IleS type 1 subfamily.</text>
</comment>
<evidence type="ECO:0000313" key="17">
    <source>
        <dbReference type="Proteomes" id="UP000321562"/>
    </source>
</evidence>
<keyword evidence="4 12" id="KW-0479">Metal-binding</keyword>
<keyword evidence="7 12" id="KW-0067">ATP-binding</keyword>
<keyword evidence="17" id="KW-1185">Reference proteome</keyword>
<dbReference type="GO" id="GO:0006428">
    <property type="term" value="P:isoleucyl-tRNA aminoacylation"/>
    <property type="evidence" value="ECO:0007669"/>
    <property type="project" value="UniProtKB-UniRule"/>
</dbReference>
<keyword evidence="3 12" id="KW-0436">Ligase</keyword>
<feature type="domain" description="Methionyl/Valyl/Leucyl/Isoleucyl-tRNA synthetase anticodon-binding" evidence="15">
    <location>
        <begin position="723"/>
        <end position="874"/>
    </location>
</feature>
<evidence type="ECO:0000256" key="8">
    <source>
        <dbReference type="ARBA" id="ARBA00022917"/>
    </source>
</evidence>
<dbReference type="Pfam" id="PF08264">
    <property type="entry name" value="Anticodon_1"/>
    <property type="match status" value="1"/>
</dbReference>
<evidence type="ECO:0000256" key="10">
    <source>
        <dbReference type="ARBA" id="ARBA00025217"/>
    </source>
</evidence>
<dbReference type="Gene3D" id="3.90.740.10">
    <property type="entry name" value="Valyl/Leucyl/Isoleucyl-tRNA synthetase, editing domain"/>
    <property type="match status" value="1"/>
</dbReference>
<dbReference type="FunFam" id="3.40.50.620:FF:000042">
    <property type="entry name" value="Isoleucine--tRNA ligase"/>
    <property type="match status" value="1"/>
</dbReference>
<evidence type="ECO:0000256" key="7">
    <source>
        <dbReference type="ARBA" id="ARBA00022840"/>
    </source>
</evidence>
<evidence type="ECO:0000256" key="2">
    <source>
        <dbReference type="ARBA" id="ARBA00022490"/>
    </source>
</evidence>
<feature type="domain" description="Aminoacyl-tRNA synthetase class Ia" evidence="13">
    <location>
        <begin position="31"/>
        <end position="679"/>
    </location>
</feature>
<dbReference type="GO" id="GO:0004822">
    <property type="term" value="F:isoleucine-tRNA ligase activity"/>
    <property type="evidence" value="ECO:0007669"/>
    <property type="project" value="UniProtKB-UniRule"/>
</dbReference>
<dbReference type="InterPro" id="IPR002301">
    <property type="entry name" value="Ile-tRNA-ligase"/>
</dbReference>
<dbReference type="SUPFAM" id="SSF50677">
    <property type="entry name" value="ValRS/IleRS/LeuRS editing domain"/>
    <property type="match status" value="1"/>
</dbReference>
<dbReference type="InterPro" id="IPR014729">
    <property type="entry name" value="Rossmann-like_a/b/a_fold"/>
</dbReference>
<dbReference type="GO" id="GO:0002161">
    <property type="term" value="F:aminoacyl-tRNA deacylase activity"/>
    <property type="evidence" value="ECO:0007669"/>
    <property type="project" value="InterPro"/>
</dbReference>
<feature type="binding site" evidence="12">
    <location>
        <position position="935"/>
    </location>
    <ligand>
        <name>Zn(2+)</name>
        <dbReference type="ChEBI" id="CHEBI:29105"/>
    </ligand>
</feature>
<dbReference type="GO" id="GO:0005524">
    <property type="term" value="F:ATP binding"/>
    <property type="evidence" value="ECO:0007669"/>
    <property type="project" value="UniProtKB-UniRule"/>
</dbReference>
<feature type="short sequence motif" description="'HIGH' region" evidence="12">
    <location>
        <begin position="61"/>
        <end position="71"/>
    </location>
</feature>
<feature type="short sequence motif" description="'KMSKS' region" evidence="12">
    <location>
        <begin position="641"/>
        <end position="645"/>
    </location>
</feature>
<comment type="catalytic activity">
    <reaction evidence="11 12">
        <text>tRNA(Ile) + L-isoleucine + ATP = L-isoleucyl-tRNA(Ile) + AMP + diphosphate</text>
        <dbReference type="Rhea" id="RHEA:11060"/>
        <dbReference type="Rhea" id="RHEA-COMP:9666"/>
        <dbReference type="Rhea" id="RHEA-COMP:9695"/>
        <dbReference type="ChEBI" id="CHEBI:30616"/>
        <dbReference type="ChEBI" id="CHEBI:33019"/>
        <dbReference type="ChEBI" id="CHEBI:58045"/>
        <dbReference type="ChEBI" id="CHEBI:78442"/>
        <dbReference type="ChEBI" id="CHEBI:78528"/>
        <dbReference type="ChEBI" id="CHEBI:456215"/>
        <dbReference type="EC" id="6.1.1.5"/>
    </reaction>
</comment>
<dbReference type="InterPro" id="IPR013155">
    <property type="entry name" value="M/V/L/I-tRNA-synth_anticd-bd"/>
</dbReference>
<dbReference type="InterPro" id="IPR033708">
    <property type="entry name" value="Anticodon_Ile_BEm"/>
</dbReference>
<dbReference type="Gene3D" id="3.40.50.620">
    <property type="entry name" value="HUPs"/>
    <property type="match status" value="2"/>
</dbReference>
<sequence length="966" mass="109173">MSDTPDYRDTVFLPETDFPMRAGLPQREPEWLDRWARLNIYDTLRAKGEGRKPFILHDGPPYANGNLHIGHALNKVLKDFITRSQQMMGRDARYVPGWDCHGLPIEWKIEEQYRQKGLDKDTVDTVEFRQECRRFADQWVDIQREEFKRLGVTGKWDDPYLTMNYHAEAVIAEEFMKLLMNGSLYQGSKPVMWSPVEKTALAEAEVEYHDHTSHTIWVRFSPTGGELDGASVVIWTTTPWTIPQNRAVSFNPDIAYGLYEVMEVAENSTAQPGEKLVLADALAEGVMQSAKVESHKRLRDVSPDELQGLTLAHPYRGVEGGNGEWDYDVPLLGADFVTDDAGTGFVHNAPSHGDDDYQLGLKHGLPMTYNVEPDGSYRADLPLFGGQFIIQQDGKDGGANVENIKQLAYAGKLLAKGKIKHSYPHSWRSKAPLIYRNTPQWFAAIDKDLDDGMDEYGKTIRQRALTSIDDLVKWTPKTGRNRIFSMVENRPDWVLSRQRAWGVPLTTFVKKGAKPTDDDFLLRDPQVNKRIVEAFEAEGADVWYRDGFKQQMLDGIINPDDYEQVMDVLDVWFDSGSTHAFVIRDRADGSPDGIADLYLEGTDQHRGWFHSSLLQASATKGRAPYRGVLTHGFTLDEKGMKMSKSLGNTIVPAEVIKQYGADILRLWVAQVDYTADQRIGPEILKGTADSYRRLRNTLRFMLGNLSGFSDAEKVAPEDMPELEQWVLHRLAQLDHKVRQGYDAYDFQGVFQALFQFATVDLSSFYFDIRKDALYCDGPDSIRRRSARTVLDLLFHRLVTWLAPILPFTIEDVWLSRFPSDDDSVHLHDFPETPADWLNEPLALKWDGVRRARRAVTAALEVKRADKTIGASLEAAPIVHVRDDTMLKALKSVNFADICITSDLSLTADPIPAEAFRMPDIEGVGVVFELAEGQKCERCWKILPDVGTHSHPGTCARCDAVLTEAGL</sequence>
<comment type="domain">
    <text evidence="12">IleRS has two distinct active sites: one for aminoacylation and one for editing. The misactivated valine is translocated from the active site to the editing site, which sterically excludes the correctly activated isoleucine. The single editing site contains two valyl binding pockets, one specific for each substrate (Val-AMP or Val-tRNA(Ile)).</text>
</comment>
<dbReference type="EC" id="6.1.1.5" evidence="12"/>
<feature type="binding site" evidence="12">
    <location>
        <position position="957"/>
    </location>
    <ligand>
        <name>Zn(2+)</name>
        <dbReference type="ChEBI" id="CHEBI:29105"/>
    </ligand>
</feature>
<dbReference type="OrthoDB" id="9810365at2"/>
<dbReference type="GO" id="GO:0005829">
    <property type="term" value="C:cytosol"/>
    <property type="evidence" value="ECO:0007669"/>
    <property type="project" value="TreeGrafter"/>
</dbReference>
<protein>
    <recommendedName>
        <fullName evidence="12">Isoleucine--tRNA ligase</fullName>
        <ecNumber evidence="12">6.1.1.5</ecNumber>
    </recommendedName>
    <alternativeName>
        <fullName evidence="12">Isoleucyl-tRNA synthetase</fullName>
        <shortName evidence="12">IleRS</shortName>
    </alternativeName>
</protein>
<dbReference type="Gene3D" id="1.10.730.20">
    <property type="match status" value="1"/>
</dbReference>
<keyword evidence="5 12" id="KW-0547">Nucleotide-binding</keyword>
<dbReference type="Pfam" id="PF06827">
    <property type="entry name" value="zf-FPG_IleRS"/>
    <property type="match status" value="1"/>
</dbReference>
<evidence type="ECO:0000256" key="11">
    <source>
        <dbReference type="ARBA" id="ARBA00048359"/>
    </source>
</evidence>
<dbReference type="GO" id="GO:0008270">
    <property type="term" value="F:zinc ion binding"/>
    <property type="evidence" value="ECO:0007669"/>
    <property type="project" value="UniProtKB-UniRule"/>
</dbReference>
<evidence type="ECO:0000259" key="15">
    <source>
        <dbReference type="Pfam" id="PF08264"/>
    </source>
</evidence>
<dbReference type="PANTHER" id="PTHR42765">
    <property type="entry name" value="SOLEUCYL-TRNA SYNTHETASE"/>
    <property type="match status" value="1"/>
</dbReference>
<dbReference type="RefSeq" id="WP_147097216.1">
    <property type="nucleotide sequence ID" value="NZ_JBHUFH010000001.1"/>
</dbReference>
<evidence type="ECO:0000256" key="6">
    <source>
        <dbReference type="ARBA" id="ARBA00022833"/>
    </source>
</evidence>
<dbReference type="AlphaFoldDB" id="A0A5C6S5X8"/>
<evidence type="ECO:0000256" key="12">
    <source>
        <dbReference type="HAMAP-Rule" id="MF_02002"/>
    </source>
</evidence>
<comment type="caution">
    <text evidence="16">The sequence shown here is derived from an EMBL/GenBank/DDBJ whole genome shotgun (WGS) entry which is preliminary data.</text>
</comment>
<dbReference type="HAMAP" id="MF_02002">
    <property type="entry name" value="Ile_tRNA_synth_type1"/>
    <property type="match status" value="1"/>
</dbReference>
<comment type="subcellular location">
    <subcellularLocation>
        <location evidence="12">Cytoplasm</location>
    </subcellularLocation>
</comment>
<organism evidence="16 17">
    <name type="scientific">Paracoccus aurantiacus</name>
    <dbReference type="NCBI Taxonomy" id="2599412"/>
    <lineage>
        <taxon>Bacteria</taxon>
        <taxon>Pseudomonadati</taxon>
        <taxon>Pseudomonadota</taxon>
        <taxon>Alphaproteobacteria</taxon>
        <taxon>Rhodobacterales</taxon>
        <taxon>Paracoccaceae</taxon>
        <taxon>Paracoccus</taxon>
    </lineage>
</organism>
<dbReference type="Proteomes" id="UP000321562">
    <property type="component" value="Unassembled WGS sequence"/>
</dbReference>
<comment type="subunit">
    <text evidence="12">Monomer.</text>
</comment>
<dbReference type="InterPro" id="IPR009080">
    <property type="entry name" value="tRNAsynth_Ia_anticodon-bd"/>
</dbReference>
<keyword evidence="8 12" id="KW-0648">Protein biosynthesis</keyword>
<evidence type="ECO:0000259" key="13">
    <source>
        <dbReference type="Pfam" id="PF00133"/>
    </source>
</evidence>
<keyword evidence="2 12" id="KW-0963">Cytoplasm</keyword>
<dbReference type="InterPro" id="IPR001412">
    <property type="entry name" value="aa-tRNA-synth_I_CS"/>
</dbReference>
<keyword evidence="6 12" id="KW-0862">Zinc</keyword>
<feature type="binding site" evidence="12">
    <location>
        <position position="600"/>
    </location>
    <ligand>
        <name>L-isoleucyl-5'-AMP</name>
        <dbReference type="ChEBI" id="CHEBI:178002"/>
    </ligand>
</feature>